<protein>
    <submittedName>
        <fullName evidence="1">Uncharacterized protein</fullName>
    </submittedName>
</protein>
<name>A0A562PGI3_9BURK</name>
<accession>A0A562PGI3</accession>
<comment type="caution">
    <text evidence="1">The sequence shown here is derived from an EMBL/GenBank/DDBJ whole genome shotgun (WGS) entry which is preliminary data.</text>
</comment>
<reference evidence="1 2" key="1">
    <citation type="journal article" date="2015" name="Stand. Genomic Sci.">
        <title>Genomic Encyclopedia of Bacterial and Archaeal Type Strains, Phase III: the genomes of soil and plant-associated and newly described type strains.</title>
        <authorList>
            <person name="Whitman W.B."/>
            <person name="Woyke T."/>
            <person name="Klenk H.P."/>
            <person name="Zhou Y."/>
            <person name="Lilburn T.G."/>
            <person name="Beck B.J."/>
            <person name="De Vos P."/>
            <person name="Vandamme P."/>
            <person name="Eisen J.A."/>
            <person name="Garrity G."/>
            <person name="Hugenholtz P."/>
            <person name="Kyrpides N.C."/>
        </authorList>
    </citation>
    <scope>NUCLEOTIDE SEQUENCE [LARGE SCALE GENOMIC DNA]</scope>
    <source>
        <strain evidence="1 2">CGMCC 1.10685</strain>
    </source>
</reference>
<organism evidence="1 2">
    <name type="scientific">Pseudoduganella flava</name>
    <dbReference type="NCBI Taxonomy" id="871742"/>
    <lineage>
        <taxon>Bacteria</taxon>
        <taxon>Pseudomonadati</taxon>
        <taxon>Pseudomonadota</taxon>
        <taxon>Betaproteobacteria</taxon>
        <taxon>Burkholderiales</taxon>
        <taxon>Oxalobacteraceae</taxon>
        <taxon>Telluria group</taxon>
        <taxon>Pseudoduganella</taxon>
    </lineage>
</organism>
<evidence type="ECO:0000313" key="2">
    <source>
        <dbReference type="Proteomes" id="UP000315112"/>
    </source>
</evidence>
<proteinExistence type="predicted"/>
<sequence length="43" mass="4366">MKRGESIALALTALALCGICAWAVHALLRPGSVLALAGLMSLC</sequence>
<dbReference type="AlphaFoldDB" id="A0A562PGI3"/>
<dbReference type="Proteomes" id="UP000315112">
    <property type="component" value="Unassembled WGS sequence"/>
</dbReference>
<dbReference type="EMBL" id="VLKW01000012">
    <property type="protein sequence ID" value="TWI43547.1"/>
    <property type="molecule type" value="Genomic_DNA"/>
</dbReference>
<gene>
    <name evidence="1" type="ORF">IP92_05112</name>
</gene>
<evidence type="ECO:0000313" key="1">
    <source>
        <dbReference type="EMBL" id="TWI43547.1"/>
    </source>
</evidence>